<name>A0ABP0THU1_9BRYO</name>
<reference evidence="1" key="1">
    <citation type="submission" date="2024-02" db="EMBL/GenBank/DDBJ databases">
        <authorList>
            <consortium name="ELIXIR-Norway"/>
            <consortium name="Elixir Norway"/>
        </authorList>
    </citation>
    <scope>NUCLEOTIDE SEQUENCE</scope>
</reference>
<organism evidence="1 2">
    <name type="scientific">Sphagnum troendelagicum</name>
    <dbReference type="NCBI Taxonomy" id="128251"/>
    <lineage>
        <taxon>Eukaryota</taxon>
        <taxon>Viridiplantae</taxon>
        <taxon>Streptophyta</taxon>
        <taxon>Embryophyta</taxon>
        <taxon>Bryophyta</taxon>
        <taxon>Sphagnophytina</taxon>
        <taxon>Sphagnopsida</taxon>
        <taxon>Sphagnales</taxon>
        <taxon>Sphagnaceae</taxon>
        <taxon>Sphagnum</taxon>
    </lineage>
</organism>
<accession>A0ABP0THU1</accession>
<proteinExistence type="predicted"/>
<evidence type="ECO:0000313" key="1">
    <source>
        <dbReference type="EMBL" id="CAK9196929.1"/>
    </source>
</evidence>
<sequence>MAPVPCVRCDSGWNWDYNLGKRRPDLRARRCRRCGKRSQQSSLAEGFVFVFSFSEFEIQEQRISMAL</sequence>
<dbReference type="Proteomes" id="UP001497512">
    <property type="component" value="Chromosome 11"/>
</dbReference>
<gene>
    <name evidence="1" type="ORF">CSSPTR1EN2_LOCUS3720</name>
</gene>
<keyword evidence="2" id="KW-1185">Reference proteome</keyword>
<evidence type="ECO:0000313" key="2">
    <source>
        <dbReference type="Proteomes" id="UP001497512"/>
    </source>
</evidence>
<protein>
    <submittedName>
        <fullName evidence="1">Uncharacterized protein</fullName>
    </submittedName>
</protein>
<dbReference type="EMBL" id="OZ019903">
    <property type="protein sequence ID" value="CAK9196929.1"/>
    <property type="molecule type" value="Genomic_DNA"/>
</dbReference>